<keyword evidence="3" id="KW-1185">Reference proteome</keyword>
<evidence type="ECO:0000313" key="2">
    <source>
        <dbReference type="EMBL" id="PXY16599.1"/>
    </source>
</evidence>
<keyword evidence="2" id="KW-0614">Plasmid</keyword>
<accession>A0A2V4ABX4</accession>
<comment type="caution">
    <text evidence="2">The sequence shown here is derived from an EMBL/GenBank/DDBJ whole genome shotgun (WGS) entry which is preliminary data.</text>
</comment>
<proteinExistence type="predicted"/>
<reference evidence="2 3" key="1">
    <citation type="submission" date="2016-07" db="EMBL/GenBank/DDBJ databases">
        <title>Draft genome sequence of Prauserella muralis DSM 45305, isolated from a mould-covered wall in an indoor environment.</title>
        <authorList>
            <person name="Ruckert C."/>
            <person name="Albersmeier A."/>
            <person name="Jiang C.-L."/>
            <person name="Jiang Y."/>
            <person name="Kalinowski J."/>
            <person name="Schneider O."/>
            <person name="Winkler A."/>
            <person name="Zotchev S.B."/>
        </authorList>
    </citation>
    <scope>NUCLEOTIDE SEQUENCE [LARGE SCALE GENOMIC DNA]</scope>
    <source>
        <strain evidence="2 3">DSM 45305</strain>
        <plasmid evidence="3">ppmurdsm45305</plasmid>
    </source>
</reference>
<feature type="compositionally biased region" description="Basic residues" evidence="1">
    <location>
        <begin position="160"/>
        <end position="171"/>
    </location>
</feature>
<dbReference type="CDD" id="cd00093">
    <property type="entry name" value="HTH_XRE"/>
    <property type="match status" value="1"/>
</dbReference>
<feature type="region of interest" description="Disordered" evidence="1">
    <location>
        <begin position="151"/>
        <end position="171"/>
    </location>
</feature>
<organism evidence="2 3">
    <name type="scientific">Prauserella muralis</name>
    <dbReference type="NCBI Taxonomy" id="588067"/>
    <lineage>
        <taxon>Bacteria</taxon>
        <taxon>Bacillati</taxon>
        <taxon>Actinomycetota</taxon>
        <taxon>Actinomycetes</taxon>
        <taxon>Pseudonocardiales</taxon>
        <taxon>Pseudonocardiaceae</taxon>
        <taxon>Prauserella</taxon>
    </lineage>
</organism>
<dbReference type="InterPro" id="IPR010982">
    <property type="entry name" value="Lambda_DNA-bd_dom_sf"/>
</dbReference>
<dbReference type="Gene3D" id="1.10.260.40">
    <property type="entry name" value="lambda repressor-like DNA-binding domains"/>
    <property type="match status" value="1"/>
</dbReference>
<name>A0A2V4ABX4_9PSEU</name>
<protein>
    <submittedName>
        <fullName evidence="2">Uncharacterized protein</fullName>
    </submittedName>
</protein>
<dbReference type="Proteomes" id="UP000249915">
    <property type="component" value="Plasmid pPmurDSM45305"/>
</dbReference>
<dbReference type="GO" id="GO:0003677">
    <property type="term" value="F:DNA binding"/>
    <property type="evidence" value="ECO:0007669"/>
    <property type="project" value="InterPro"/>
</dbReference>
<dbReference type="EMBL" id="MASW01000024">
    <property type="protein sequence ID" value="PXY16599.1"/>
    <property type="molecule type" value="Genomic_DNA"/>
</dbReference>
<evidence type="ECO:0000256" key="1">
    <source>
        <dbReference type="SAM" id="MobiDB-lite"/>
    </source>
</evidence>
<evidence type="ECO:0000313" key="3">
    <source>
        <dbReference type="Proteomes" id="UP000249915"/>
    </source>
</evidence>
<dbReference type="InterPro" id="IPR001387">
    <property type="entry name" value="Cro/C1-type_HTH"/>
</dbReference>
<gene>
    <name evidence="2" type="ORF">BAY60_36000</name>
</gene>
<sequence length="171" mass="19144">MRRAPRAGEVGAEVTADEDWSFASVLSSLIRDMHPPDRESYSYREIARGVQDKTGIKMSPTTVYELASGKRQKPSLRDAQGLAAFFGVPLETFTDPQVAAQIREQIANLKQHRDQATLAQNPEVMELALRAVSLSDTGRAAVDNLIRALETHEHQDAGSRPRRRRDHRAER</sequence>
<dbReference type="AlphaFoldDB" id="A0A2V4ABX4"/>
<geneLocation type="plasmid" evidence="3">
    <name>ppmurdsm45305</name>
</geneLocation>